<dbReference type="InterPro" id="IPR024906">
    <property type="entry name" value="Eno_Rdtase_FAD-bd_dom"/>
</dbReference>
<keyword evidence="3 11" id="KW-0276">Fatty acid metabolism</keyword>
<feature type="binding site" evidence="11">
    <location>
        <position position="243"/>
    </location>
    <ligand>
        <name>NAD(+)</name>
        <dbReference type="ChEBI" id="CHEBI:57540"/>
    </ligand>
</feature>
<dbReference type="PANTHER" id="PTHR37480:SF1">
    <property type="entry name" value="ENOYL-[ACYL-CARRIER-PROTEIN] REDUCTASE [NADH]"/>
    <property type="match status" value="1"/>
</dbReference>
<organism evidence="15 16">
    <name type="scientific">Desmospora activa DSM 45169</name>
    <dbReference type="NCBI Taxonomy" id="1121389"/>
    <lineage>
        <taxon>Bacteria</taxon>
        <taxon>Bacillati</taxon>
        <taxon>Bacillota</taxon>
        <taxon>Bacilli</taxon>
        <taxon>Bacillales</taxon>
        <taxon>Thermoactinomycetaceae</taxon>
        <taxon>Desmospora</taxon>
    </lineage>
</organism>
<name>A0A2T4ZA47_9BACL</name>
<evidence type="ECO:0000313" key="16">
    <source>
        <dbReference type="Proteomes" id="UP000241639"/>
    </source>
</evidence>
<keyword evidence="4 11" id="KW-0560">Oxidoreductase</keyword>
<keyword evidence="16" id="KW-1185">Reference proteome</keyword>
<dbReference type="RefSeq" id="WP_107725520.1">
    <property type="nucleotide sequence ID" value="NZ_PZZP01000001.1"/>
</dbReference>
<evidence type="ECO:0000259" key="14">
    <source>
        <dbReference type="Pfam" id="PF12242"/>
    </source>
</evidence>
<dbReference type="OrthoDB" id="9802260at2"/>
<dbReference type="NCBIfam" id="NF010177">
    <property type="entry name" value="PRK13656.1"/>
    <property type="match status" value="1"/>
</dbReference>
<dbReference type="NCBIfam" id="NF043048">
    <property type="entry name" value="EnoyACPredFabV"/>
    <property type="match status" value="1"/>
</dbReference>
<dbReference type="Gene3D" id="3.40.50.720">
    <property type="entry name" value="NAD(P)-binding Rossmann-like Domain"/>
    <property type="match status" value="1"/>
</dbReference>
<dbReference type="InterPro" id="IPR010758">
    <property type="entry name" value="Trans-2-enoyl-CoA_reductase"/>
</dbReference>
<feature type="domain" description="Trans-2-enoyl-CoA reductase-like NAD(P)H binding" evidence="14">
    <location>
        <begin position="2"/>
        <end position="78"/>
    </location>
</feature>
<evidence type="ECO:0000256" key="10">
    <source>
        <dbReference type="ARBA" id="ARBA00060887"/>
    </source>
</evidence>
<evidence type="ECO:0000256" key="6">
    <source>
        <dbReference type="ARBA" id="ARBA00023098"/>
    </source>
</evidence>
<evidence type="ECO:0000256" key="9">
    <source>
        <dbReference type="ARBA" id="ARBA00048572"/>
    </source>
</evidence>
<dbReference type="EC" id="1.3.1.44" evidence="11"/>
<evidence type="ECO:0000313" key="15">
    <source>
        <dbReference type="EMBL" id="PTM58760.1"/>
    </source>
</evidence>
<feature type="binding site" evidence="11">
    <location>
        <begin position="73"/>
        <end position="74"/>
    </location>
    <ligand>
        <name>NAD(+)</name>
        <dbReference type="ChEBI" id="CHEBI:57540"/>
    </ligand>
</feature>
<evidence type="ECO:0000256" key="11">
    <source>
        <dbReference type="HAMAP-Rule" id="MF_01838"/>
    </source>
</evidence>
<keyword evidence="5 11" id="KW-0520">NAD</keyword>
<comment type="catalytic activity">
    <reaction evidence="8 11">
        <text>a 2,3-saturated acyl-CoA + NAD(+) = a (2E)-enoyl-CoA + NADH + H(+)</text>
        <dbReference type="Rhea" id="RHEA:18177"/>
        <dbReference type="ChEBI" id="CHEBI:15378"/>
        <dbReference type="ChEBI" id="CHEBI:57540"/>
        <dbReference type="ChEBI" id="CHEBI:57945"/>
        <dbReference type="ChEBI" id="CHEBI:58856"/>
        <dbReference type="ChEBI" id="CHEBI:65111"/>
        <dbReference type="EC" id="1.3.1.44"/>
    </reaction>
</comment>
<evidence type="ECO:0000259" key="12">
    <source>
        <dbReference type="Pfam" id="PF07055"/>
    </source>
</evidence>
<evidence type="ECO:0000256" key="5">
    <source>
        <dbReference type="ARBA" id="ARBA00023027"/>
    </source>
</evidence>
<evidence type="ECO:0000256" key="8">
    <source>
        <dbReference type="ARBA" id="ARBA00048302"/>
    </source>
</evidence>
<feature type="binding site" evidence="11">
    <location>
        <begin position="272"/>
        <end position="274"/>
    </location>
    <ligand>
        <name>NAD(+)</name>
        <dbReference type="ChEBI" id="CHEBI:57540"/>
    </ligand>
</feature>
<feature type="site" description="Plays an important role in discriminating NADH against NADPH" evidence="11">
    <location>
        <position position="74"/>
    </location>
</feature>
<keyword evidence="7 11" id="KW-0275">Fatty acid biosynthesis</keyword>
<evidence type="ECO:0000256" key="3">
    <source>
        <dbReference type="ARBA" id="ARBA00022832"/>
    </source>
</evidence>
<dbReference type="HAMAP" id="MF_01838">
    <property type="entry name" value="FabV_reductase"/>
    <property type="match status" value="1"/>
</dbReference>
<feature type="active site" description="Proton donor" evidence="11">
    <location>
        <position position="234"/>
    </location>
</feature>
<dbReference type="GO" id="GO:0051287">
    <property type="term" value="F:NAD binding"/>
    <property type="evidence" value="ECO:0007669"/>
    <property type="project" value="UniProtKB-UniRule"/>
</dbReference>
<dbReference type="GO" id="GO:0050343">
    <property type="term" value="F:trans-2-enoyl-CoA reductase (NADH) activity"/>
    <property type="evidence" value="ECO:0007669"/>
    <property type="project" value="UniProtKB-UniRule"/>
</dbReference>
<keyword evidence="2 11" id="KW-0444">Lipid biosynthesis</keyword>
<dbReference type="UniPathway" id="UPA00094"/>
<reference evidence="15 16" key="1">
    <citation type="submission" date="2018-04" db="EMBL/GenBank/DDBJ databases">
        <title>Genomic Encyclopedia of Archaeal and Bacterial Type Strains, Phase II (KMG-II): from individual species to whole genera.</title>
        <authorList>
            <person name="Goeker M."/>
        </authorList>
    </citation>
    <scope>NUCLEOTIDE SEQUENCE [LARGE SCALE GENOMIC DNA]</scope>
    <source>
        <strain evidence="15 16">DSM 45169</strain>
    </source>
</reference>
<comment type="similarity">
    <text evidence="10 11">Belongs to the TER reductase family.</text>
</comment>
<dbReference type="AlphaFoldDB" id="A0A2T4ZA47"/>
<feature type="binding site" evidence="11">
    <location>
        <begin position="110"/>
        <end position="111"/>
    </location>
    <ligand>
        <name>NAD(+)</name>
        <dbReference type="ChEBI" id="CHEBI:57540"/>
    </ligand>
</feature>
<evidence type="ECO:0000256" key="1">
    <source>
        <dbReference type="ARBA" id="ARBA00011245"/>
    </source>
</evidence>
<feature type="binding site" evidence="11">
    <location>
        <begin position="138"/>
        <end position="139"/>
    </location>
    <ligand>
        <name>NAD(+)</name>
        <dbReference type="ChEBI" id="CHEBI:57540"/>
    </ligand>
</feature>
<dbReference type="Proteomes" id="UP000241639">
    <property type="component" value="Unassembled WGS sequence"/>
</dbReference>
<feature type="binding site" evidence="11">
    <location>
        <begin position="47"/>
        <end position="52"/>
    </location>
    <ligand>
        <name>NAD(+)</name>
        <dbReference type="ChEBI" id="CHEBI:57540"/>
    </ligand>
</feature>
<gene>
    <name evidence="11" type="primary">fabV</name>
    <name evidence="15" type="ORF">C8J48_1350</name>
</gene>
<evidence type="ECO:0000256" key="4">
    <source>
        <dbReference type="ARBA" id="ARBA00023002"/>
    </source>
</evidence>
<dbReference type="InterPro" id="IPR050048">
    <property type="entry name" value="FabV-like_NADH_b"/>
</dbReference>
<keyword evidence="6 11" id="KW-0443">Lipid metabolism</keyword>
<sequence length="398" mass="44048">MIVKPKFKGFICTTAHPAGCEQQVTEQIQYVKEQPKIEGPKRVLVIGSSTGYGLASRIVSAFGAGASTIGVCFERQAAGKRTATAGWYNMAAFEKAAQQEGLYAKTINGDAFSQEIKQQTLDLIKQDWGQVDLVVYSLASPKRVHPVTGEMFSSVIKPAGKPYTNKTVDFHSGKVSEVTIAPATEEEIRHTVAVMGGEDWKMWIDALQEADLLAPGATTIAYSYIGPALTHAVYRDGTIGIAKNDLEATARQLHDQLQELDGRAYISVNKALVTQSSSAIPVVPLYISMLFRIMKEKGLHEGCIEQMQRLFSDRLYAGEVPVDDKGRIRLDDWEMKDEIQEAVTQLWEQVETANIDELSDLVGYRTDFFRLFGFEYDGIDYDKEIDVEVDIPSLASKA</sequence>
<comment type="pathway">
    <text evidence="11">Lipid metabolism; fatty acid biosynthesis.</text>
</comment>
<dbReference type="PANTHER" id="PTHR37480">
    <property type="entry name" value="ENOYL-[ACYL-CARRIER-PROTEIN] REDUCTASE [NADH]"/>
    <property type="match status" value="1"/>
</dbReference>
<dbReference type="FunFam" id="3.40.50.720:FF:000221">
    <property type="entry name" value="Enoyl-[acyl-carrier-protein] reductase [NADH]"/>
    <property type="match status" value="1"/>
</dbReference>
<feature type="domain" description="Enoyl reductase FAD binding" evidence="12">
    <location>
        <begin position="322"/>
        <end position="385"/>
    </location>
</feature>
<protein>
    <recommendedName>
        <fullName evidence="11">Trans-2-enoyl-CoA reductase [NADH]</fullName>
        <shortName evidence="11">TER</shortName>
        <ecNumber evidence="11">1.3.1.44</ecNumber>
    </recommendedName>
</protein>
<feature type="binding site" evidence="11">
    <location>
        <position position="224"/>
    </location>
    <ligand>
        <name>substrate</name>
    </ligand>
</feature>
<evidence type="ECO:0000256" key="7">
    <source>
        <dbReference type="ARBA" id="ARBA00023160"/>
    </source>
</evidence>
<dbReference type="InterPro" id="IPR024910">
    <property type="entry name" value="Enoyl-CoA_Rdtase_cat_dom"/>
</dbReference>
<dbReference type="EMBL" id="PZZP01000001">
    <property type="protein sequence ID" value="PTM58760.1"/>
    <property type="molecule type" value="Genomic_DNA"/>
</dbReference>
<comment type="catalytic activity">
    <reaction evidence="9">
        <text>a 2,3-saturated acyl-[ACP] + NAD(+) = a (2E)-enoyl-[ACP] + NADH + H(+)</text>
        <dbReference type="Rhea" id="RHEA:10240"/>
        <dbReference type="Rhea" id="RHEA-COMP:9925"/>
        <dbReference type="Rhea" id="RHEA-COMP:9926"/>
        <dbReference type="ChEBI" id="CHEBI:15378"/>
        <dbReference type="ChEBI" id="CHEBI:57540"/>
        <dbReference type="ChEBI" id="CHEBI:57945"/>
        <dbReference type="ChEBI" id="CHEBI:78784"/>
        <dbReference type="ChEBI" id="CHEBI:78785"/>
        <dbReference type="EC" id="1.3.1.9"/>
    </reaction>
</comment>
<comment type="subunit">
    <text evidence="1 11">Monomer.</text>
</comment>
<dbReference type="GO" id="GO:0004318">
    <property type="term" value="F:enoyl-[acyl-carrier-protein] reductase (NADH) activity"/>
    <property type="evidence" value="ECO:0007669"/>
    <property type="project" value="UniProtKB-EC"/>
</dbReference>
<proteinExistence type="inferred from homology"/>
<dbReference type="Pfam" id="PF12242">
    <property type="entry name" value="Eno-Rase_NADH_b"/>
    <property type="match status" value="1"/>
</dbReference>
<feature type="domain" description="Trans-2-enoyl-CoA reductase catalytic" evidence="13">
    <location>
        <begin position="81"/>
        <end position="316"/>
    </location>
</feature>
<dbReference type="Pfam" id="PF07055">
    <property type="entry name" value="Eno-Rase_FAD_bd"/>
    <property type="match status" value="1"/>
</dbReference>
<dbReference type="Pfam" id="PF12241">
    <property type="entry name" value="Enoyl_reductase"/>
    <property type="match status" value="1"/>
</dbReference>
<dbReference type="GO" id="GO:0006633">
    <property type="term" value="P:fatty acid biosynthetic process"/>
    <property type="evidence" value="ECO:0007669"/>
    <property type="project" value="UniProtKB-UniRule"/>
</dbReference>
<evidence type="ECO:0000259" key="13">
    <source>
        <dbReference type="Pfam" id="PF12241"/>
    </source>
</evidence>
<evidence type="ECO:0000256" key="2">
    <source>
        <dbReference type="ARBA" id="ARBA00022516"/>
    </source>
</evidence>
<comment type="caution">
    <text evidence="15">The sequence shown here is derived from an EMBL/GenBank/DDBJ whole genome shotgun (WGS) entry which is preliminary data.</text>
</comment>
<accession>A0A2T4ZA47</accession>
<comment type="function">
    <text evidence="11">Involved in the fatty acid synthesis (FAS II). Catalyzes the reduction of a carbon-carbon double bond in an enoyl moiety that is covalently linked to a coenzyme A (CoA).</text>
</comment>